<dbReference type="Gene3D" id="1.20.1280.50">
    <property type="match status" value="1"/>
</dbReference>
<dbReference type="InterPro" id="IPR005174">
    <property type="entry name" value="KIB1-4_b-propeller"/>
</dbReference>
<dbReference type="Pfam" id="PF12937">
    <property type="entry name" value="F-box-like"/>
    <property type="match status" value="1"/>
</dbReference>
<dbReference type="Pfam" id="PF03478">
    <property type="entry name" value="Beta-prop_KIB1-4"/>
    <property type="match status" value="1"/>
</dbReference>
<evidence type="ECO:0000313" key="3">
    <source>
        <dbReference type="EMBL" id="KAK6149051.1"/>
    </source>
</evidence>
<gene>
    <name evidence="3" type="ORF">DH2020_016576</name>
</gene>
<feature type="domain" description="F-box" evidence="2">
    <location>
        <begin position="4"/>
        <end position="40"/>
    </location>
</feature>
<dbReference type="CDD" id="cd09917">
    <property type="entry name" value="F-box_SF"/>
    <property type="match status" value="1"/>
</dbReference>
<feature type="domain" description="KIB1-4 beta-propeller" evidence="1">
    <location>
        <begin position="66"/>
        <end position="345"/>
    </location>
</feature>
<protein>
    <recommendedName>
        <fullName evidence="5">F-box protein</fullName>
    </recommendedName>
</protein>
<accession>A0ABR0WQ54</accession>
<sequence>MADWSKLPYDIIHKVATYLISIEDFLAFSAVCSSWRSVYLTKQWHQHPQVPLLMLCDNENSSARSFISLYRNKVYKTELPEACGRRCWGSSSGWLVTLGNDLKIHLLNPFTRVSENLPPKSSLHIHFGEILDWYEIIEKAFVFKKPCSTSHANEDEDLLVMIIYGPLKQLAFCRPGYSSWKSIKDSSHAGFIDVTYVKDQIIALCDMGSLVVIDIDGLGVIDINGPHPPAVAEPLISLGWDWDQLFLVESSGDLWMVYQNRTSNHRRSSIDQSIEFIAYSFDFNKKRWIRMSNLGNHAIFVSDNFSMSIHAPDRFNCKSNCIYFVGKEMERRWPYREVNVDVGVYTVTDGNSEPLCRGPQFPLYYSFPLWVMPTLR</sequence>
<evidence type="ECO:0008006" key="5">
    <source>
        <dbReference type="Google" id="ProtNLM"/>
    </source>
</evidence>
<organism evidence="3 4">
    <name type="scientific">Rehmannia glutinosa</name>
    <name type="common">Chinese foxglove</name>
    <dbReference type="NCBI Taxonomy" id="99300"/>
    <lineage>
        <taxon>Eukaryota</taxon>
        <taxon>Viridiplantae</taxon>
        <taxon>Streptophyta</taxon>
        <taxon>Embryophyta</taxon>
        <taxon>Tracheophyta</taxon>
        <taxon>Spermatophyta</taxon>
        <taxon>Magnoliopsida</taxon>
        <taxon>eudicotyledons</taxon>
        <taxon>Gunneridae</taxon>
        <taxon>Pentapetalae</taxon>
        <taxon>asterids</taxon>
        <taxon>lamiids</taxon>
        <taxon>Lamiales</taxon>
        <taxon>Orobanchaceae</taxon>
        <taxon>Rehmannieae</taxon>
        <taxon>Rehmannia</taxon>
    </lineage>
</organism>
<comment type="caution">
    <text evidence="3">The sequence shown here is derived from an EMBL/GenBank/DDBJ whole genome shotgun (WGS) entry which is preliminary data.</text>
</comment>
<dbReference type="SUPFAM" id="SSF81383">
    <property type="entry name" value="F-box domain"/>
    <property type="match status" value="1"/>
</dbReference>
<dbReference type="Proteomes" id="UP001318860">
    <property type="component" value="Unassembled WGS sequence"/>
</dbReference>
<dbReference type="InterPro" id="IPR001810">
    <property type="entry name" value="F-box_dom"/>
</dbReference>
<keyword evidence="4" id="KW-1185">Reference proteome</keyword>
<dbReference type="EMBL" id="JABTTQ020000009">
    <property type="protein sequence ID" value="KAK6149051.1"/>
    <property type="molecule type" value="Genomic_DNA"/>
</dbReference>
<name>A0ABR0WQ54_REHGL</name>
<evidence type="ECO:0000313" key="4">
    <source>
        <dbReference type="Proteomes" id="UP001318860"/>
    </source>
</evidence>
<reference evidence="3 4" key="1">
    <citation type="journal article" date="2021" name="Comput. Struct. Biotechnol. J.">
        <title>De novo genome assembly of the potent medicinal plant Rehmannia glutinosa using nanopore technology.</title>
        <authorList>
            <person name="Ma L."/>
            <person name="Dong C."/>
            <person name="Song C."/>
            <person name="Wang X."/>
            <person name="Zheng X."/>
            <person name="Niu Y."/>
            <person name="Chen S."/>
            <person name="Feng W."/>
        </authorList>
    </citation>
    <scope>NUCLEOTIDE SEQUENCE [LARGE SCALE GENOMIC DNA]</scope>
    <source>
        <strain evidence="3">DH-2019</strain>
    </source>
</reference>
<proteinExistence type="predicted"/>
<dbReference type="PANTHER" id="PTHR44259">
    <property type="entry name" value="OS07G0183000 PROTEIN-RELATED"/>
    <property type="match status" value="1"/>
</dbReference>
<dbReference type="PANTHER" id="PTHR44259:SF108">
    <property type="entry name" value="F-BOX PROTEIN SKIP23-LIKE"/>
    <property type="match status" value="1"/>
</dbReference>
<dbReference type="InterPro" id="IPR050942">
    <property type="entry name" value="F-box_BR-signaling"/>
</dbReference>
<dbReference type="InterPro" id="IPR036047">
    <property type="entry name" value="F-box-like_dom_sf"/>
</dbReference>
<evidence type="ECO:0000259" key="2">
    <source>
        <dbReference type="Pfam" id="PF12937"/>
    </source>
</evidence>
<evidence type="ECO:0000259" key="1">
    <source>
        <dbReference type="Pfam" id="PF03478"/>
    </source>
</evidence>